<proteinExistence type="predicted"/>
<organism evidence="5 6">
    <name type="scientific">Anabaena subtropica FACHB-260</name>
    <dbReference type="NCBI Taxonomy" id="2692884"/>
    <lineage>
        <taxon>Bacteria</taxon>
        <taxon>Bacillati</taxon>
        <taxon>Cyanobacteriota</taxon>
        <taxon>Cyanophyceae</taxon>
        <taxon>Nostocales</taxon>
        <taxon>Nostocaceae</taxon>
        <taxon>Anabaena</taxon>
    </lineage>
</organism>
<dbReference type="Gene3D" id="3.40.50.2000">
    <property type="entry name" value="Glycogen Phosphorylase B"/>
    <property type="match status" value="3"/>
</dbReference>
<evidence type="ECO:0000313" key="5">
    <source>
        <dbReference type="EMBL" id="MBD2346117.1"/>
    </source>
</evidence>
<name>A0ABR8CSE9_9NOST</name>
<dbReference type="PANTHER" id="PTHR43179:SF7">
    <property type="entry name" value="RHAMNOSYLTRANSFERASE WBBL"/>
    <property type="match status" value="1"/>
</dbReference>
<gene>
    <name evidence="5" type="ORF">H6G18_18485</name>
</gene>
<dbReference type="Gene3D" id="3.90.550.10">
    <property type="entry name" value="Spore Coat Polysaccharide Biosynthesis Protein SpsA, Chain A"/>
    <property type="match status" value="2"/>
</dbReference>
<dbReference type="Proteomes" id="UP000607281">
    <property type="component" value="Unassembled WGS sequence"/>
</dbReference>
<sequence>MNMPKILLTNHHLINYAGSELVTLDLATEFQQKGWDVVVATFRLGGAIKEDFKERDIEVVNVLHQSLSQTEFDLVWSHHYPVLIKCLVEDGIKTKSLIISSLSPYEPLEAIPFLHSQADLILCNSEETKKEIIKETSYINFDKSKLFVFKNSVPSNWFDINLSKKNTGLSKIAIISNHPPQEILDTIDILKSREIEVDLIGISANAKLVNIDLLSLYDAVITIGRTVQHSMALGIPAFCYDHFGGPGWLTPENFQIAEWFNYSGRCCYQKLTSEQIVDKLINEFVESKKNVSFFQSYAINNYSLTKNIDTVLTYVTGRGEEDYISFNSETVIGKVGKVYRHILGERENLQHELERSHSQIQQTQVELERSHSQLQQTQTELERSHSQLQHLQKEVDFLQIALRIQFWNNPFIKIITQPFKFHEISPTGYLQGYLEAPILQESSVNTLLVSGWLFSTGVKIQSLVLVKHDLSEEEIQYELSRPDVSQAYPDIENAGSSGFTHTLILDNQYSLYTDIQIWAILETGERICCFARRVNFLHLKMNSRIKFFKNLLEKNIAKLSSFNEISPNGYLQGYLEAPSPQESSINGTLFISGWLFSTEAKIQSLVVLKDNSSEEQIEYGLSRSDVSLAYPDVENAVSSGFTHNLILNNQNSRHINIQIWAILETGERICCFTRRVKFKPESRERKLDRQRNKVNLFLFVRGVVTKAITAYKQGRLPLAPTLWIYYLRRYYRQSQYLQNYQNIGIQYSGIIHPWQIQDPYQRWLQTNALSSNLLTRMKEDAEKLAPQGVKISVVVPVYNTPENFLTEMIDSVRSQIYTNWELCIADDASTKAHVREILQQIMAEDSRIKVVFRPNNGHIVEATNSALEIATGDFIALLDHDDTLSCDALLHVAECVNQHPEVDWIYTDEDKINESGYHFDPQMKGAWSPEMAITHNFTHHLTVIRKTLIDQVGGMRKGFQGAQDLDLFLRVSEKTTPDKIHHIPHVCYHWRTHAGSTASHGTQKQYVFDSAYNAIEAAIQRRGLKATTFLPPIAKQYGLCLHQLKWDDSLIAENPVTIVIPTKDRVDLLKKCVSSLEKTVNKRFVKLLIIDDGSTEQATHKYFDKLQQNGILECRVINSERKIDVFNYARLMNLACEHIDTPYVLHLNNDIQALEPGWLEDMVGWMSIDGVGVVGAKLLYPDQTIQHAGVVVGPHNGLADHLFHHLHKEEVGYICLPHAARNVSAVTGACLLTSTNLYRELGGFDEENFAVEYNDVDYCLRVLQSGKRVVYSPQSILIHETSASRGKSYNPQEHIDFLEKYQNFVDPFFSRKLDINSMVMAINPYSYSHLDRISTAKILFITHNLNLEGAPLIVYNYARYFASQGSCEICVISSKDGILRQKYEELNIPVKIIQETLPLHNESLEKYRQRLREFGENLNLASYDLVVCNTLLSFWGIEMARFFKSPTIWHIHESQNIDMSIDSFFSHASKEIIQKILPDCFTNATRVVFQAEATRRIFHQFDTKGNFRTISGGIDLEKIKDFRNTHSKYQLREKYGINQEHLVISIVGTTCQRKGQHIFIEAIKELEKLCGDKFANISCLIVGARKDSYLDLLNRQIQTLELKNITIQFETQDVYDFYALSDIFVCASFEESFPRVLLEAMAFELKIISTDVFGIPEIIEDGGQGYLVQPGNPKALAVAIYQSIVEPTVSERMAKNGYARLHRMFDNKNLLQQHWLLAKEVILSQPYTK</sequence>
<reference evidence="5 6" key="1">
    <citation type="journal article" date="2020" name="ISME J.">
        <title>Comparative genomics reveals insights into cyanobacterial evolution and habitat adaptation.</title>
        <authorList>
            <person name="Chen M.Y."/>
            <person name="Teng W.K."/>
            <person name="Zhao L."/>
            <person name="Hu C.X."/>
            <person name="Zhou Y.K."/>
            <person name="Han B.P."/>
            <person name="Song L.R."/>
            <person name="Shu W.S."/>
        </authorList>
    </citation>
    <scope>NUCLEOTIDE SEQUENCE [LARGE SCALE GENOMIC DNA]</scope>
    <source>
        <strain evidence="5 6">FACHB-260</strain>
    </source>
</reference>
<keyword evidence="1" id="KW-0175">Coiled coil</keyword>
<protein>
    <submittedName>
        <fullName evidence="5">Glycosyltransferase</fullName>
    </submittedName>
</protein>
<dbReference type="EMBL" id="JACJRF010000036">
    <property type="protein sequence ID" value="MBD2346117.1"/>
    <property type="molecule type" value="Genomic_DNA"/>
</dbReference>
<dbReference type="InterPro" id="IPR029044">
    <property type="entry name" value="Nucleotide-diphossugar_trans"/>
</dbReference>
<dbReference type="SUPFAM" id="SSF53756">
    <property type="entry name" value="UDP-Glycosyltransferase/glycogen phosphorylase"/>
    <property type="match status" value="2"/>
</dbReference>
<evidence type="ECO:0000259" key="4">
    <source>
        <dbReference type="Pfam" id="PF13439"/>
    </source>
</evidence>
<comment type="caution">
    <text evidence="5">The sequence shown here is derived from an EMBL/GenBank/DDBJ whole genome shotgun (WGS) entry which is preliminary data.</text>
</comment>
<dbReference type="InterPro" id="IPR028098">
    <property type="entry name" value="Glyco_trans_4-like_N"/>
</dbReference>
<keyword evidence="6" id="KW-1185">Reference proteome</keyword>
<dbReference type="RefSeq" id="WP_190408544.1">
    <property type="nucleotide sequence ID" value="NZ_JACJRF010000036.1"/>
</dbReference>
<dbReference type="PANTHER" id="PTHR43179">
    <property type="entry name" value="RHAMNOSYLTRANSFERASE WBBL"/>
    <property type="match status" value="1"/>
</dbReference>
<evidence type="ECO:0000259" key="2">
    <source>
        <dbReference type="Pfam" id="PF00534"/>
    </source>
</evidence>
<feature type="domain" description="Glycosyltransferase 2-like" evidence="3">
    <location>
        <begin position="792"/>
        <end position="951"/>
    </location>
</feature>
<dbReference type="Pfam" id="PF13439">
    <property type="entry name" value="Glyco_transf_4"/>
    <property type="match status" value="1"/>
</dbReference>
<feature type="domain" description="Glycosyl transferase family 1" evidence="2">
    <location>
        <begin position="1530"/>
        <end position="1699"/>
    </location>
</feature>
<feature type="coiled-coil region" evidence="1">
    <location>
        <begin position="346"/>
        <end position="401"/>
    </location>
</feature>
<evidence type="ECO:0000313" key="6">
    <source>
        <dbReference type="Proteomes" id="UP000607281"/>
    </source>
</evidence>
<dbReference type="CDD" id="cd04184">
    <property type="entry name" value="GT2_RfbC_Mx_like"/>
    <property type="match status" value="1"/>
</dbReference>
<dbReference type="Pfam" id="PF00534">
    <property type="entry name" value="Glycos_transf_1"/>
    <property type="match status" value="1"/>
</dbReference>
<evidence type="ECO:0000256" key="1">
    <source>
        <dbReference type="SAM" id="Coils"/>
    </source>
</evidence>
<accession>A0ABR8CSE9</accession>
<dbReference type="CDD" id="cd03801">
    <property type="entry name" value="GT4_PimA-like"/>
    <property type="match status" value="1"/>
</dbReference>
<dbReference type="SUPFAM" id="SSF53448">
    <property type="entry name" value="Nucleotide-diphospho-sugar transferases"/>
    <property type="match status" value="2"/>
</dbReference>
<dbReference type="InterPro" id="IPR001296">
    <property type="entry name" value="Glyco_trans_1"/>
</dbReference>
<evidence type="ECO:0000259" key="3">
    <source>
        <dbReference type="Pfam" id="PF00535"/>
    </source>
</evidence>
<feature type="domain" description="Glycosyltransferase 2-like" evidence="3">
    <location>
        <begin position="1057"/>
        <end position="1180"/>
    </location>
</feature>
<dbReference type="InterPro" id="IPR001173">
    <property type="entry name" value="Glyco_trans_2-like"/>
</dbReference>
<dbReference type="Pfam" id="PF00535">
    <property type="entry name" value="Glycos_transf_2"/>
    <property type="match status" value="2"/>
</dbReference>
<feature type="domain" description="Glycosyltransferase subfamily 4-like N-terminal" evidence="4">
    <location>
        <begin position="1350"/>
        <end position="1518"/>
    </location>
</feature>